<dbReference type="RefSeq" id="WP_092908135.1">
    <property type="nucleotide sequence ID" value="NZ_FOUZ01000007.1"/>
</dbReference>
<keyword evidence="3" id="KW-1185">Reference proteome</keyword>
<proteinExistence type="predicted"/>
<accession>A0A1I4WMZ3</accession>
<organism evidence="2 3">
    <name type="scientific">Algoriella xinjiangensis</name>
    <dbReference type="NCBI Taxonomy" id="684065"/>
    <lineage>
        <taxon>Bacteria</taxon>
        <taxon>Pseudomonadati</taxon>
        <taxon>Bacteroidota</taxon>
        <taxon>Flavobacteriia</taxon>
        <taxon>Flavobacteriales</taxon>
        <taxon>Weeksellaceae</taxon>
        <taxon>Algoriella</taxon>
    </lineage>
</organism>
<dbReference type="EMBL" id="FOUZ01000007">
    <property type="protein sequence ID" value="SFN14520.1"/>
    <property type="molecule type" value="Genomic_DNA"/>
</dbReference>
<gene>
    <name evidence="2" type="ORF">SAMN05421738_10778</name>
</gene>
<evidence type="ECO:0000256" key="1">
    <source>
        <dbReference type="SAM" id="Phobius"/>
    </source>
</evidence>
<dbReference type="OrthoDB" id="9947795at2"/>
<feature type="transmembrane region" description="Helical" evidence="1">
    <location>
        <begin position="157"/>
        <end position="177"/>
    </location>
</feature>
<dbReference type="Proteomes" id="UP000199149">
    <property type="component" value="Unassembled WGS sequence"/>
</dbReference>
<sequence length="334" mass="39707">MNKFTTVFIPLESDNNLWKYLTITSLTIYFFIVLIGYSFLNFFLLSGLIIVQLYFIISKQTESYEFKNNQFIYTFLFYTKTVTFTSFSIKSGEYKDSYKRVTNGRVIELYNENKVVCSIKDIHNKYVFDEILSFLKKNHIEITNDNEFKLNYLDKKISIIGILVSTSLLIFFFSFFIENYNPNKLQEYKTIQGHIAYNPHIDKVGKKNRKKHILVFNLKEYPSTRFILQNDNLNKMNGNEFIKSDHINNSIEFNIYKEDDEYKIKKLTQPYFLSHFNNKNGVTIQSIKYKNLDLITIDTLDKNNEGVLYLSSFILIFLSVYLGYCLYYIFKILN</sequence>
<protein>
    <submittedName>
        <fullName evidence="2">Uncharacterized protein</fullName>
    </submittedName>
</protein>
<name>A0A1I4WMZ3_9FLAO</name>
<keyword evidence="1" id="KW-0472">Membrane</keyword>
<keyword evidence="1" id="KW-1133">Transmembrane helix</keyword>
<feature type="transmembrane region" description="Helical" evidence="1">
    <location>
        <begin position="28"/>
        <end position="57"/>
    </location>
</feature>
<evidence type="ECO:0000313" key="3">
    <source>
        <dbReference type="Proteomes" id="UP000199149"/>
    </source>
</evidence>
<evidence type="ECO:0000313" key="2">
    <source>
        <dbReference type="EMBL" id="SFN14520.1"/>
    </source>
</evidence>
<feature type="transmembrane region" description="Helical" evidence="1">
    <location>
        <begin position="307"/>
        <end position="330"/>
    </location>
</feature>
<reference evidence="3" key="1">
    <citation type="submission" date="2016-10" db="EMBL/GenBank/DDBJ databases">
        <authorList>
            <person name="Varghese N."/>
            <person name="Submissions S."/>
        </authorList>
    </citation>
    <scope>NUCLEOTIDE SEQUENCE [LARGE SCALE GENOMIC DNA]</scope>
    <source>
        <strain evidence="3">XJ109</strain>
    </source>
</reference>
<keyword evidence="1" id="KW-0812">Transmembrane</keyword>
<dbReference type="AlphaFoldDB" id="A0A1I4WMZ3"/>